<keyword evidence="8 11" id="KW-0645">Protease</keyword>
<protein>
    <recommendedName>
        <fullName evidence="5 11">Proline iminopeptidase</fullName>
        <shortName evidence="11">PIP</shortName>
        <ecNumber evidence="4 11">3.4.11.5</ecNumber>
    </recommendedName>
    <alternativeName>
        <fullName evidence="10 11">Prolyl aminopeptidase</fullName>
    </alternativeName>
</protein>
<evidence type="ECO:0000313" key="17">
    <source>
        <dbReference type="Proteomes" id="UP000216188"/>
    </source>
</evidence>
<dbReference type="InterPro" id="IPR029058">
    <property type="entry name" value="AB_hydrolase_fold"/>
</dbReference>
<dbReference type="PRINTS" id="PR00793">
    <property type="entry name" value="PROAMNOPTASE"/>
</dbReference>
<feature type="active site" description="Proton donor" evidence="12">
    <location>
        <position position="297"/>
    </location>
</feature>
<reference evidence="16 17" key="1">
    <citation type="submission" date="2017-07" db="EMBL/GenBank/DDBJ databases">
        <title>Phylogenetic study on the rhizospheric bacterium Ochrobactrum sp. A44.</title>
        <authorList>
            <person name="Krzyzanowska D.M."/>
            <person name="Ossowicki A."/>
            <person name="Rajewska M."/>
            <person name="Maciag T."/>
            <person name="Kaczynski Z."/>
            <person name="Czerwicka M."/>
            <person name="Jafra S."/>
        </authorList>
    </citation>
    <scope>NUCLEOTIDE SEQUENCE [LARGE SCALE GENOMIC DNA]</scope>
    <source>
        <strain evidence="16 17">CCUG 30717</strain>
    </source>
</reference>
<dbReference type="Pfam" id="PF00561">
    <property type="entry name" value="Abhydrolase_1"/>
    <property type="match status" value="1"/>
</dbReference>
<keyword evidence="17" id="KW-1185">Reference proteome</keyword>
<evidence type="ECO:0000313" key="15">
    <source>
        <dbReference type="EMBL" id="NNV19916.1"/>
    </source>
</evidence>
<evidence type="ECO:0000256" key="8">
    <source>
        <dbReference type="ARBA" id="ARBA00022670"/>
    </source>
</evidence>
<dbReference type="Gene3D" id="3.40.50.1820">
    <property type="entry name" value="alpha/beta hydrolase"/>
    <property type="match status" value="1"/>
</dbReference>
<dbReference type="Proteomes" id="UP000526233">
    <property type="component" value="Unassembled WGS sequence"/>
</dbReference>
<keyword evidence="6 11" id="KW-0031">Aminopeptidase</keyword>
<dbReference type="GO" id="GO:0005737">
    <property type="term" value="C:cytoplasm"/>
    <property type="evidence" value="ECO:0007669"/>
    <property type="project" value="UniProtKB-SubCell"/>
</dbReference>
<evidence type="ECO:0000256" key="11">
    <source>
        <dbReference type="PIRNR" id="PIRNR006431"/>
    </source>
</evidence>
<dbReference type="InterPro" id="IPR000073">
    <property type="entry name" value="AB_hydrolase_1"/>
</dbReference>
<dbReference type="PIRSF" id="PIRSF006431">
    <property type="entry name" value="Pept_S33"/>
    <property type="match status" value="1"/>
</dbReference>
<evidence type="ECO:0000256" key="7">
    <source>
        <dbReference type="ARBA" id="ARBA00022490"/>
    </source>
</evidence>
<dbReference type="Proteomes" id="UP000216188">
    <property type="component" value="Unassembled WGS sequence"/>
</dbReference>
<keyword evidence="9 11" id="KW-0378">Hydrolase</keyword>
<comment type="subcellular location">
    <subcellularLocation>
        <location evidence="2 11">Cytoplasm</location>
    </subcellularLocation>
</comment>
<dbReference type="EMBL" id="NNRM01000045">
    <property type="protein sequence ID" value="OYR22220.1"/>
    <property type="molecule type" value="Genomic_DNA"/>
</dbReference>
<dbReference type="InterPro" id="IPR005944">
    <property type="entry name" value="Pro_iminopeptidase"/>
</dbReference>
<evidence type="ECO:0000256" key="4">
    <source>
        <dbReference type="ARBA" id="ARBA00012568"/>
    </source>
</evidence>
<dbReference type="EC" id="3.4.11.5" evidence="4 11"/>
<evidence type="ECO:0000259" key="14">
    <source>
        <dbReference type="Pfam" id="PF00561"/>
    </source>
</evidence>
<evidence type="ECO:0000256" key="12">
    <source>
        <dbReference type="PIRSR" id="PIRSR006431-1"/>
    </source>
</evidence>
<evidence type="ECO:0000256" key="6">
    <source>
        <dbReference type="ARBA" id="ARBA00022438"/>
    </source>
</evidence>
<reference evidence="15 18" key="2">
    <citation type="submission" date="2018-11" db="EMBL/GenBank/DDBJ databases">
        <title>Genome sequencing and analysis.</title>
        <authorList>
            <person name="Huang Y.-T."/>
        </authorList>
    </citation>
    <scope>NUCLEOTIDE SEQUENCE [LARGE SCALE GENOMIC DNA]</scope>
    <source>
        <strain evidence="15 18">SHIN</strain>
    </source>
</reference>
<evidence type="ECO:0000256" key="2">
    <source>
        <dbReference type="ARBA" id="ARBA00004496"/>
    </source>
</evidence>
<dbReference type="GO" id="GO:0006508">
    <property type="term" value="P:proteolysis"/>
    <property type="evidence" value="ECO:0007669"/>
    <property type="project" value="UniProtKB-KW"/>
</dbReference>
<evidence type="ECO:0000256" key="3">
    <source>
        <dbReference type="ARBA" id="ARBA00010088"/>
    </source>
</evidence>
<comment type="catalytic activity">
    <reaction evidence="1 11 13">
        <text>Release of N-terminal proline from a peptide.</text>
        <dbReference type="EC" id="3.4.11.5"/>
    </reaction>
</comment>
<dbReference type="GO" id="GO:0004177">
    <property type="term" value="F:aminopeptidase activity"/>
    <property type="evidence" value="ECO:0007669"/>
    <property type="project" value="UniProtKB-UniRule"/>
</dbReference>
<dbReference type="EMBL" id="PKQI01000001">
    <property type="protein sequence ID" value="NNV19916.1"/>
    <property type="molecule type" value="Genomic_DNA"/>
</dbReference>
<dbReference type="PANTHER" id="PTHR43722">
    <property type="entry name" value="PROLINE IMINOPEPTIDASE"/>
    <property type="match status" value="1"/>
</dbReference>
<comment type="caution">
    <text evidence="16">The sequence shown here is derived from an EMBL/GenBank/DDBJ whole genome shotgun (WGS) entry which is preliminary data.</text>
</comment>
<evidence type="ECO:0000256" key="10">
    <source>
        <dbReference type="ARBA" id="ARBA00029605"/>
    </source>
</evidence>
<evidence type="ECO:0000256" key="9">
    <source>
        <dbReference type="ARBA" id="ARBA00022801"/>
    </source>
</evidence>
<dbReference type="AlphaFoldDB" id="A0A256G5K5"/>
<dbReference type="PRINTS" id="PR00111">
    <property type="entry name" value="ABHYDROLASE"/>
</dbReference>
<dbReference type="SUPFAM" id="SSF53474">
    <property type="entry name" value="alpha/beta-Hydrolases"/>
    <property type="match status" value="1"/>
</dbReference>
<evidence type="ECO:0000256" key="13">
    <source>
        <dbReference type="RuleBase" id="RU003421"/>
    </source>
</evidence>
<accession>A0A256G5K5</accession>
<dbReference type="RefSeq" id="WP_007879745.1">
    <property type="nucleotide sequence ID" value="NZ_CAXURC020000002.1"/>
</dbReference>
<evidence type="ECO:0000256" key="1">
    <source>
        <dbReference type="ARBA" id="ARBA00001585"/>
    </source>
</evidence>
<dbReference type="PANTHER" id="PTHR43722:SF1">
    <property type="entry name" value="PROLINE IMINOPEPTIDASE"/>
    <property type="match status" value="1"/>
</dbReference>
<evidence type="ECO:0000313" key="16">
    <source>
        <dbReference type="EMBL" id="OYR22220.1"/>
    </source>
</evidence>
<keyword evidence="7 11" id="KW-0963">Cytoplasm</keyword>
<dbReference type="InterPro" id="IPR002410">
    <property type="entry name" value="Peptidase_S33"/>
</dbReference>
<evidence type="ECO:0000256" key="5">
    <source>
        <dbReference type="ARBA" id="ARBA00021843"/>
    </source>
</evidence>
<organism evidence="16 17">
    <name type="scientific">Brucella pseudogrignonensis</name>
    <dbReference type="NCBI Taxonomy" id="419475"/>
    <lineage>
        <taxon>Bacteria</taxon>
        <taxon>Pseudomonadati</taxon>
        <taxon>Pseudomonadota</taxon>
        <taxon>Alphaproteobacteria</taxon>
        <taxon>Hyphomicrobiales</taxon>
        <taxon>Brucellaceae</taxon>
        <taxon>Brucella/Ochrobactrum group</taxon>
        <taxon>Brucella</taxon>
    </lineage>
</organism>
<proteinExistence type="inferred from homology"/>
<gene>
    <name evidence="15" type="primary">pip</name>
    <name evidence="16" type="ORF">CEV34_4562</name>
    <name evidence="15" type="ORF">EHE22_05645</name>
</gene>
<dbReference type="NCBIfam" id="TIGR01249">
    <property type="entry name" value="pro_imino_pep_1"/>
    <property type="match status" value="1"/>
</dbReference>
<feature type="active site" evidence="12">
    <location>
        <position position="269"/>
    </location>
</feature>
<name>A0A256G5K5_9HYPH</name>
<feature type="domain" description="AB hydrolase-1" evidence="14">
    <location>
        <begin position="36"/>
        <end position="297"/>
    </location>
</feature>
<feature type="active site" description="Nucleophile" evidence="12">
    <location>
        <position position="114"/>
    </location>
</feature>
<sequence length="321" mass="35746">MIYPQCDPFAKGLLAVSNGNEIYWEASGNPEGKPALYLHGGPGSGLRTGSYRQRFNPEKYLIIGIDQRGCGRSRPLVIDDLDQLHLNTTQTLIEDIETVRNHLRVNAWLIAGSSWGATLALAYAQAHPDRVTELALVAVTTTSREEVNWITEGVGCLFPEEWEQFEKASSRCAGERVVEAYARRLANGSLEERLQAAQNWNAWESTHISLDPNWTPIESRFCDLQGLAFATLVTHYWANDGFLRNGAEILANMGRIAHIPAFLICGRRDFSSPVITAWKLHQTWPASRLCVIETEGHGGPLSTNEMRMALDAFALGQNQLR</sequence>
<dbReference type="STRING" id="419475.A8A54_15255"/>
<evidence type="ECO:0000313" key="18">
    <source>
        <dbReference type="Proteomes" id="UP000526233"/>
    </source>
</evidence>
<comment type="similarity">
    <text evidence="3 11 13">Belongs to the peptidase S33 family.</text>
</comment>